<organism evidence="2 3">
    <name type="scientific">Gordonia desulfuricans</name>
    <dbReference type="NCBI Taxonomy" id="89051"/>
    <lineage>
        <taxon>Bacteria</taxon>
        <taxon>Bacillati</taxon>
        <taxon>Actinomycetota</taxon>
        <taxon>Actinomycetes</taxon>
        <taxon>Mycobacteriales</taxon>
        <taxon>Gordoniaceae</taxon>
        <taxon>Gordonia</taxon>
    </lineage>
</organism>
<dbReference type="AlphaFoldDB" id="A0A7K3LIX2"/>
<reference evidence="2 3" key="1">
    <citation type="submission" date="2020-01" db="EMBL/GenBank/DDBJ databases">
        <title>Investigation of new actinobacteria for the biodesulphurisation of diesel fuel.</title>
        <authorList>
            <person name="Athi Narayanan S.M."/>
        </authorList>
    </citation>
    <scope>NUCLEOTIDE SEQUENCE [LARGE SCALE GENOMIC DNA]</scope>
    <source>
        <strain evidence="2 3">213E</strain>
    </source>
</reference>
<feature type="compositionally biased region" description="Basic residues" evidence="1">
    <location>
        <begin position="40"/>
        <end position="50"/>
    </location>
</feature>
<feature type="region of interest" description="Disordered" evidence="1">
    <location>
        <begin position="28"/>
        <end position="76"/>
    </location>
</feature>
<evidence type="ECO:0000313" key="3">
    <source>
        <dbReference type="Proteomes" id="UP000466307"/>
    </source>
</evidence>
<keyword evidence="3" id="KW-1185">Reference proteome</keyword>
<sequence>IAAAPTGPTTSASTEYADPADLVVAQETAVRYTTPPPPKTTKKSTTRSQRRAPSSPNGGQPRITIPVPGFPPIVIP</sequence>
<proteinExistence type="predicted"/>
<accession>A0A7K3LIX2</accession>
<evidence type="ECO:0000256" key="1">
    <source>
        <dbReference type="SAM" id="MobiDB-lite"/>
    </source>
</evidence>
<feature type="compositionally biased region" description="Low complexity" evidence="1">
    <location>
        <begin position="1"/>
        <end position="14"/>
    </location>
</feature>
<protein>
    <submittedName>
        <fullName evidence="2">Uncharacterized protein</fullName>
    </submittedName>
</protein>
<gene>
    <name evidence="2" type="ORF">GYA93_01235</name>
</gene>
<dbReference type="Proteomes" id="UP000466307">
    <property type="component" value="Unassembled WGS sequence"/>
</dbReference>
<evidence type="ECO:0000313" key="2">
    <source>
        <dbReference type="EMBL" id="NDK88212.1"/>
    </source>
</evidence>
<name>A0A7K3LIX2_9ACTN</name>
<feature type="region of interest" description="Disordered" evidence="1">
    <location>
        <begin position="1"/>
        <end position="20"/>
    </location>
</feature>
<comment type="caution">
    <text evidence="2">The sequence shown here is derived from an EMBL/GenBank/DDBJ whole genome shotgun (WGS) entry which is preliminary data.</text>
</comment>
<feature type="non-terminal residue" evidence="2">
    <location>
        <position position="1"/>
    </location>
</feature>
<dbReference type="EMBL" id="JAADZU010000002">
    <property type="protein sequence ID" value="NDK88212.1"/>
    <property type="molecule type" value="Genomic_DNA"/>
</dbReference>